<evidence type="ECO:0000313" key="2">
    <source>
        <dbReference type="Proteomes" id="UP001246858"/>
    </source>
</evidence>
<keyword evidence="2" id="KW-1185">Reference proteome</keyword>
<comment type="caution">
    <text evidence="1">The sequence shown here is derived from an EMBL/GenBank/DDBJ whole genome shotgun (WGS) entry which is preliminary data.</text>
</comment>
<organism evidence="1 2">
    <name type="scientific">Pedobacter africanus</name>
    <dbReference type="NCBI Taxonomy" id="151894"/>
    <lineage>
        <taxon>Bacteria</taxon>
        <taxon>Pseudomonadati</taxon>
        <taxon>Bacteroidota</taxon>
        <taxon>Sphingobacteriia</taxon>
        <taxon>Sphingobacteriales</taxon>
        <taxon>Sphingobacteriaceae</taxon>
        <taxon>Pedobacter</taxon>
    </lineage>
</organism>
<reference evidence="1" key="1">
    <citation type="submission" date="2023-07" db="EMBL/GenBank/DDBJ databases">
        <title>Sorghum-associated microbial communities from plants grown in Nebraska, USA.</title>
        <authorList>
            <person name="Schachtman D."/>
        </authorList>
    </citation>
    <scope>NUCLEOTIDE SEQUENCE</scope>
    <source>
        <strain evidence="1">2697</strain>
    </source>
</reference>
<gene>
    <name evidence="1" type="ORF">J2X78_000746</name>
</gene>
<protein>
    <submittedName>
        <fullName evidence="1">Uncharacterized protein</fullName>
    </submittedName>
</protein>
<sequence length="89" mass="9826">MKNLTPLNRVEMKKITGGNDTVSCPPGQIYDPITDMCVIGRCKENVICHAFGPYNGTCEPMQTGQCRCVNYEDGVAVESVPWDLCKQVN</sequence>
<name>A0ACC6KSG2_9SPHI</name>
<dbReference type="Proteomes" id="UP001246858">
    <property type="component" value="Unassembled WGS sequence"/>
</dbReference>
<dbReference type="EMBL" id="JAVDTF010000001">
    <property type="protein sequence ID" value="MDR6782194.1"/>
    <property type="molecule type" value="Genomic_DNA"/>
</dbReference>
<accession>A0ACC6KSG2</accession>
<proteinExistence type="predicted"/>
<evidence type="ECO:0000313" key="1">
    <source>
        <dbReference type="EMBL" id="MDR6782194.1"/>
    </source>
</evidence>